<gene>
    <name evidence="1" type="ORF">DFH08DRAFT_966955</name>
</gene>
<accession>A0AAD6ZN44</accession>
<proteinExistence type="predicted"/>
<dbReference type="AlphaFoldDB" id="A0AAD6ZN44"/>
<protein>
    <submittedName>
        <fullName evidence="1">Uncharacterized protein</fullName>
    </submittedName>
</protein>
<keyword evidence="2" id="KW-1185">Reference proteome</keyword>
<organism evidence="1 2">
    <name type="scientific">Mycena albidolilacea</name>
    <dbReference type="NCBI Taxonomy" id="1033008"/>
    <lineage>
        <taxon>Eukaryota</taxon>
        <taxon>Fungi</taxon>
        <taxon>Dikarya</taxon>
        <taxon>Basidiomycota</taxon>
        <taxon>Agaricomycotina</taxon>
        <taxon>Agaricomycetes</taxon>
        <taxon>Agaricomycetidae</taxon>
        <taxon>Agaricales</taxon>
        <taxon>Marasmiineae</taxon>
        <taxon>Mycenaceae</taxon>
        <taxon>Mycena</taxon>
    </lineage>
</organism>
<dbReference type="Proteomes" id="UP001218218">
    <property type="component" value="Unassembled WGS sequence"/>
</dbReference>
<name>A0AAD6ZN44_9AGAR</name>
<evidence type="ECO:0000313" key="2">
    <source>
        <dbReference type="Proteomes" id="UP001218218"/>
    </source>
</evidence>
<dbReference type="EMBL" id="JARIHO010000037">
    <property type="protein sequence ID" value="KAJ7330413.1"/>
    <property type="molecule type" value="Genomic_DNA"/>
</dbReference>
<comment type="caution">
    <text evidence="1">The sequence shown here is derived from an EMBL/GenBank/DDBJ whole genome shotgun (WGS) entry which is preliminary data.</text>
</comment>
<evidence type="ECO:0000313" key="1">
    <source>
        <dbReference type="EMBL" id="KAJ7330413.1"/>
    </source>
</evidence>
<sequence>MAPMDSAKWMENPEDLTNILQFLYSPKSYTGQGGDFDKTVFSEAAAYMAKEFLLKAGGPKTANCIADKWKACKKLHEHFLKIKHGVYIGALGWMHTDKGGFNIMDDTLDVWDNFIKAHLHFKNFAMCRWAHFQVINEIVPSHACGHYVFNAGATQARDVSGVS</sequence>
<reference evidence="1" key="1">
    <citation type="submission" date="2023-03" db="EMBL/GenBank/DDBJ databases">
        <title>Massive genome expansion in bonnet fungi (Mycena s.s.) driven by repeated elements and novel gene families across ecological guilds.</title>
        <authorList>
            <consortium name="Lawrence Berkeley National Laboratory"/>
            <person name="Harder C.B."/>
            <person name="Miyauchi S."/>
            <person name="Viragh M."/>
            <person name="Kuo A."/>
            <person name="Thoen E."/>
            <person name="Andreopoulos B."/>
            <person name="Lu D."/>
            <person name="Skrede I."/>
            <person name="Drula E."/>
            <person name="Henrissat B."/>
            <person name="Morin E."/>
            <person name="Kohler A."/>
            <person name="Barry K."/>
            <person name="LaButti K."/>
            <person name="Morin E."/>
            <person name="Salamov A."/>
            <person name="Lipzen A."/>
            <person name="Mereny Z."/>
            <person name="Hegedus B."/>
            <person name="Baldrian P."/>
            <person name="Stursova M."/>
            <person name="Weitz H."/>
            <person name="Taylor A."/>
            <person name="Grigoriev I.V."/>
            <person name="Nagy L.G."/>
            <person name="Martin F."/>
            <person name="Kauserud H."/>
        </authorList>
    </citation>
    <scope>NUCLEOTIDE SEQUENCE</scope>
    <source>
        <strain evidence="1">CBHHK002</strain>
    </source>
</reference>